<feature type="domain" description="Reverse transcriptase" evidence="1">
    <location>
        <begin position="1"/>
        <end position="180"/>
    </location>
</feature>
<dbReference type="CDD" id="cd00304">
    <property type="entry name" value="RT_like"/>
    <property type="match status" value="1"/>
</dbReference>
<proteinExistence type="predicted"/>
<dbReference type="EMBL" id="GECZ01018203">
    <property type="protein sequence ID" value="JAS51566.1"/>
    <property type="molecule type" value="Transcribed_RNA"/>
</dbReference>
<organism evidence="2">
    <name type="scientific">Cuerna arida</name>
    <dbReference type="NCBI Taxonomy" id="1464854"/>
    <lineage>
        <taxon>Eukaryota</taxon>
        <taxon>Metazoa</taxon>
        <taxon>Ecdysozoa</taxon>
        <taxon>Arthropoda</taxon>
        <taxon>Hexapoda</taxon>
        <taxon>Insecta</taxon>
        <taxon>Pterygota</taxon>
        <taxon>Neoptera</taxon>
        <taxon>Paraneoptera</taxon>
        <taxon>Hemiptera</taxon>
        <taxon>Auchenorrhyncha</taxon>
        <taxon>Membracoidea</taxon>
        <taxon>Cicadellidae</taxon>
        <taxon>Cicadellinae</taxon>
        <taxon>Proconiini</taxon>
        <taxon>Cuerna</taxon>
    </lineage>
</organism>
<sequence>LRNSYDFIDKTKNLNVRMHDLLVSFDIVNLYTNVPVDKTLELVKNHLTASSNMLPEAITEFIALLKEVLKQNYFKFDEKYYSQTEGLAMGSPLSCILADIYLNHIENEFIFSDKNKQKQKILQYYRYVDDTILLFNGNARQLDSLHNYLNSIAPNLKFTMEIEDSNRINFLDLTIEKLDN</sequence>
<dbReference type="PANTHER" id="PTHR21301">
    <property type="entry name" value="REVERSE TRANSCRIPTASE"/>
    <property type="match status" value="1"/>
</dbReference>
<dbReference type="Pfam" id="PF00078">
    <property type="entry name" value="RVT_1"/>
    <property type="match status" value="1"/>
</dbReference>
<evidence type="ECO:0000259" key="1">
    <source>
        <dbReference type="PROSITE" id="PS50878"/>
    </source>
</evidence>
<dbReference type="PANTHER" id="PTHR21301:SF10">
    <property type="entry name" value="REVERSE TRANSCRIPTASE DOMAIN-CONTAINING PROTEIN"/>
    <property type="match status" value="1"/>
</dbReference>
<protein>
    <recommendedName>
        <fullName evidence="1">Reverse transcriptase domain-containing protein</fullName>
    </recommendedName>
</protein>
<dbReference type="PROSITE" id="PS50878">
    <property type="entry name" value="RT_POL"/>
    <property type="match status" value="1"/>
</dbReference>
<feature type="non-terminal residue" evidence="2">
    <location>
        <position position="1"/>
    </location>
</feature>
<dbReference type="AlphaFoldDB" id="A0A1B6FMY3"/>
<feature type="non-terminal residue" evidence="2">
    <location>
        <position position="180"/>
    </location>
</feature>
<dbReference type="InterPro" id="IPR000477">
    <property type="entry name" value="RT_dom"/>
</dbReference>
<name>A0A1B6FMY3_9HEMI</name>
<evidence type="ECO:0000313" key="2">
    <source>
        <dbReference type="EMBL" id="JAS51566.1"/>
    </source>
</evidence>
<reference evidence="2" key="1">
    <citation type="submission" date="2015-11" db="EMBL/GenBank/DDBJ databases">
        <title>De novo transcriptome assembly of four potential Pierce s Disease insect vectors from Arizona vineyards.</title>
        <authorList>
            <person name="Tassone E.E."/>
        </authorList>
    </citation>
    <scope>NUCLEOTIDE SEQUENCE</scope>
</reference>
<accession>A0A1B6FMY3</accession>
<gene>
    <name evidence="2" type="ORF">g.34483</name>
</gene>